<dbReference type="RefSeq" id="XP_024746856.1">
    <property type="nucleotide sequence ID" value="XM_024896299.1"/>
</dbReference>
<dbReference type="Proteomes" id="UP000241546">
    <property type="component" value="Unassembled WGS sequence"/>
</dbReference>
<proteinExistence type="predicted"/>
<evidence type="ECO:0000256" key="1">
    <source>
        <dbReference type="SAM" id="MobiDB-lite"/>
    </source>
</evidence>
<keyword evidence="3" id="KW-1185">Reference proteome</keyword>
<protein>
    <submittedName>
        <fullName evidence="2">Uncharacterized protein</fullName>
    </submittedName>
</protein>
<name>A0A2T4B2I9_9HYPO</name>
<dbReference type="GeneID" id="36604417"/>
<accession>A0A2T4B2I9</accession>
<reference evidence="3" key="1">
    <citation type="submission" date="2016-07" db="EMBL/GenBank/DDBJ databases">
        <title>Multiple horizontal gene transfer events from other fungi enriched the ability of initially mycotrophic Trichoderma (Ascomycota) to feed on dead plant biomass.</title>
        <authorList>
            <consortium name="DOE Joint Genome Institute"/>
            <person name="Atanasova L."/>
            <person name="Chenthamara K."/>
            <person name="Zhang J."/>
            <person name="Grujic M."/>
            <person name="Henrissat B."/>
            <person name="Kuo A."/>
            <person name="Aerts A."/>
            <person name="Salamov A."/>
            <person name="Lipzen A."/>
            <person name="Labutti K."/>
            <person name="Barry K."/>
            <person name="Miao Y."/>
            <person name="Rahimi M.J."/>
            <person name="Shen Q."/>
            <person name="Grigoriev I.V."/>
            <person name="Kubicek C.P."/>
            <person name="Druzhinina I.S."/>
        </authorList>
    </citation>
    <scope>NUCLEOTIDE SEQUENCE [LARGE SCALE GENOMIC DNA]</scope>
    <source>
        <strain evidence="3">TUCIM 6016</strain>
    </source>
</reference>
<dbReference type="OrthoDB" id="10313375at2759"/>
<dbReference type="AlphaFoldDB" id="A0A2T4B2I9"/>
<gene>
    <name evidence="2" type="ORF">BBK36DRAFT_1182229</name>
</gene>
<evidence type="ECO:0000313" key="2">
    <source>
        <dbReference type="EMBL" id="PTB63536.1"/>
    </source>
</evidence>
<feature type="region of interest" description="Disordered" evidence="1">
    <location>
        <begin position="207"/>
        <end position="252"/>
    </location>
</feature>
<dbReference type="EMBL" id="KZ680219">
    <property type="protein sequence ID" value="PTB63536.1"/>
    <property type="molecule type" value="Genomic_DNA"/>
</dbReference>
<sequence length="252" mass="27720">MGMPCETRFYWPISDYISSKMLSFRIARLGQNKKKPEIVGRFEVIVASGIAGYHFRLWMQRKFCIRRPYKDLSVYTSKIGVCKGEKLQARSLPVCRTDRRRAAVMETVLQSHACGSLSRRETNATANATLTPWAQARSTEPNARAPINYIMVDQSSMLVRAMSIAWVKPGDNGGYGLGAASWTEIADGTLCGQDPDKIGVPARWPLDGTEDERQGFGTEWQQGGEGVPVSVAPNSLTPRDSSLAHAPLAIPG</sequence>
<evidence type="ECO:0000313" key="3">
    <source>
        <dbReference type="Proteomes" id="UP000241546"/>
    </source>
</evidence>
<organism evidence="2 3">
    <name type="scientific">Trichoderma citrinoviride</name>
    <dbReference type="NCBI Taxonomy" id="58853"/>
    <lineage>
        <taxon>Eukaryota</taxon>
        <taxon>Fungi</taxon>
        <taxon>Dikarya</taxon>
        <taxon>Ascomycota</taxon>
        <taxon>Pezizomycotina</taxon>
        <taxon>Sordariomycetes</taxon>
        <taxon>Hypocreomycetidae</taxon>
        <taxon>Hypocreales</taxon>
        <taxon>Hypocreaceae</taxon>
        <taxon>Trichoderma</taxon>
    </lineage>
</organism>